<dbReference type="GO" id="GO:0008270">
    <property type="term" value="F:zinc ion binding"/>
    <property type="evidence" value="ECO:0007669"/>
    <property type="project" value="UniProtKB-KW"/>
</dbReference>
<keyword evidence="1" id="KW-0479">Metal-binding</keyword>
<proteinExistence type="predicted"/>
<dbReference type="OrthoDB" id="5957404at2759"/>
<dbReference type="Proteomes" id="UP001163046">
    <property type="component" value="Unassembled WGS sequence"/>
</dbReference>
<feature type="region of interest" description="Disordered" evidence="2">
    <location>
        <begin position="175"/>
        <end position="207"/>
    </location>
</feature>
<dbReference type="EMBL" id="MU826862">
    <property type="protein sequence ID" value="KAJ7370547.1"/>
    <property type="molecule type" value="Genomic_DNA"/>
</dbReference>
<keyword evidence="5" id="KW-1185">Reference proteome</keyword>
<keyword evidence="1" id="KW-0862">Zinc</keyword>
<comment type="caution">
    <text evidence="4">The sequence shown here is derived from an EMBL/GenBank/DDBJ whole genome shotgun (WGS) entry which is preliminary data.</text>
</comment>
<keyword evidence="1" id="KW-0863">Zinc-finger</keyword>
<evidence type="ECO:0000259" key="3">
    <source>
        <dbReference type="PROSITE" id="PS50158"/>
    </source>
</evidence>
<reference evidence="4" key="1">
    <citation type="submission" date="2023-01" db="EMBL/GenBank/DDBJ databases">
        <title>Genome assembly of the deep-sea coral Lophelia pertusa.</title>
        <authorList>
            <person name="Herrera S."/>
            <person name="Cordes E."/>
        </authorList>
    </citation>
    <scope>NUCLEOTIDE SEQUENCE</scope>
    <source>
        <strain evidence="4">USNM1676648</strain>
        <tissue evidence="4">Polyp</tissue>
    </source>
</reference>
<name>A0A9W9YW36_9CNID</name>
<dbReference type="GO" id="GO:0003676">
    <property type="term" value="F:nucleic acid binding"/>
    <property type="evidence" value="ECO:0007669"/>
    <property type="project" value="InterPro"/>
</dbReference>
<organism evidence="4 5">
    <name type="scientific">Desmophyllum pertusum</name>
    <dbReference type="NCBI Taxonomy" id="174260"/>
    <lineage>
        <taxon>Eukaryota</taxon>
        <taxon>Metazoa</taxon>
        <taxon>Cnidaria</taxon>
        <taxon>Anthozoa</taxon>
        <taxon>Hexacorallia</taxon>
        <taxon>Scleractinia</taxon>
        <taxon>Caryophylliina</taxon>
        <taxon>Caryophylliidae</taxon>
        <taxon>Desmophyllum</taxon>
    </lineage>
</organism>
<dbReference type="AlphaFoldDB" id="A0A9W9YW36"/>
<feature type="compositionally biased region" description="Polar residues" evidence="2">
    <location>
        <begin position="175"/>
        <end position="184"/>
    </location>
</feature>
<protein>
    <recommendedName>
        <fullName evidence="3">CCHC-type domain-containing protein</fullName>
    </recommendedName>
</protein>
<feature type="domain" description="CCHC-type" evidence="3">
    <location>
        <begin position="269"/>
        <end position="283"/>
    </location>
</feature>
<evidence type="ECO:0000256" key="1">
    <source>
        <dbReference type="PROSITE-ProRule" id="PRU00047"/>
    </source>
</evidence>
<dbReference type="PROSITE" id="PS50158">
    <property type="entry name" value="ZF_CCHC"/>
    <property type="match status" value="1"/>
</dbReference>
<accession>A0A9W9YW36</accession>
<sequence>MYLGHPPKYGNHVTIAPSRDHEGAEEKIKRSRRIGGTFASGCQGIAKLALSKKNREKIERDLDEAKDKKTLLVGLVAFVNGKPPPLEDEASAGKQQVTVKNELPDQSVKATEEAHGKETKVNVDISKVLKRDFKIHGVVAGDNFRRLIRLCPQRWNARIRLVWLVKKGLRVNHFETSPTPSDPTQVHLGQASQSENGKSQKKETKPNSLVTALEAVQSNLVSLKEAFDKSQTPAEKSTTQRYEQVGQSRLQRRQCNACYSAGVDRCDHCFKCGSNEHFARGCRIGYGSGNERRLHPRDRCSRGSHVPCLQVLWKERGEEVSRRQRKGADICEPFIATRACAGGSSCWPEMFSEVFAQWD</sequence>
<gene>
    <name evidence="4" type="ORF">OS493_031553</name>
</gene>
<dbReference type="InterPro" id="IPR001878">
    <property type="entry name" value="Znf_CCHC"/>
</dbReference>
<evidence type="ECO:0000256" key="2">
    <source>
        <dbReference type="SAM" id="MobiDB-lite"/>
    </source>
</evidence>
<feature type="region of interest" description="Disordered" evidence="2">
    <location>
        <begin position="1"/>
        <end position="25"/>
    </location>
</feature>
<evidence type="ECO:0000313" key="4">
    <source>
        <dbReference type="EMBL" id="KAJ7370547.1"/>
    </source>
</evidence>
<evidence type="ECO:0000313" key="5">
    <source>
        <dbReference type="Proteomes" id="UP001163046"/>
    </source>
</evidence>